<sequence length="298" mass="33036">MTSTTMQTVIKNPSWWRRRTALEKALTLVSIVCGIAVVALLVSLLSVLLSDRIQEPDNNGSSQSPLALTGSSRRGKKLFSGDVKGSDNLCLTPGCIHSASKALDQMDTSVEPCDDFYNYACGKFVQETNIPDEKVSVNTFSVIGDRLQEQLRSLVSEEIGENEGTPFKLAKNLFKLCMNKTRIEEKGIQPLLDILDRLGGWPVLKGDSWNQDSSWTWVKSVKDFREQGYSTDYFFDFSVGTDLKNSTRRIIDVSLVRSASVFINSQVIGNATAVASKECKYNPGSYLHSLRGCGRLLR</sequence>
<dbReference type="InterPro" id="IPR008753">
    <property type="entry name" value="Peptidase_M13_N"/>
</dbReference>
<accession>A0A8D8B9L1</accession>
<feature type="compositionally biased region" description="Polar residues" evidence="3">
    <location>
        <begin position="56"/>
        <end position="72"/>
    </location>
</feature>
<evidence type="ECO:0000313" key="6">
    <source>
        <dbReference type="EMBL" id="CAG6471766.1"/>
    </source>
</evidence>
<keyword evidence="4" id="KW-1133">Transmembrane helix</keyword>
<feature type="domain" description="Peptidase M13 N-terminal" evidence="5">
    <location>
        <begin position="112"/>
        <end position="254"/>
    </location>
</feature>
<dbReference type="SUPFAM" id="SSF55486">
    <property type="entry name" value="Metalloproteases ('zincins'), catalytic domain"/>
    <property type="match status" value="1"/>
</dbReference>
<name>A0A8D8B9L1_CULPI</name>
<keyword evidence="4" id="KW-0812">Transmembrane</keyword>
<dbReference type="EMBL" id="HBUE01068723">
    <property type="protein sequence ID" value="CAG6471766.1"/>
    <property type="molecule type" value="Transcribed_RNA"/>
</dbReference>
<dbReference type="GO" id="GO:0005886">
    <property type="term" value="C:plasma membrane"/>
    <property type="evidence" value="ECO:0007669"/>
    <property type="project" value="UniProtKB-SubCell"/>
</dbReference>
<proteinExistence type="inferred from homology"/>
<dbReference type="EMBL" id="HBUE01068721">
    <property type="protein sequence ID" value="CAG6471765.1"/>
    <property type="molecule type" value="Transcribed_RNA"/>
</dbReference>
<dbReference type="Gene3D" id="1.10.1380.10">
    <property type="entry name" value="Neutral endopeptidase , domain2"/>
    <property type="match status" value="1"/>
</dbReference>
<keyword evidence="4" id="KW-0472">Membrane</keyword>
<dbReference type="PANTHER" id="PTHR11733:SF224">
    <property type="entry name" value="NEPRILYSIN-2"/>
    <property type="match status" value="1"/>
</dbReference>
<dbReference type="GO" id="GO:0016485">
    <property type="term" value="P:protein processing"/>
    <property type="evidence" value="ECO:0007669"/>
    <property type="project" value="TreeGrafter"/>
</dbReference>
<evidence type="ECO:0000256" key="1">
    <source>
        <dbReference type="ARBA" id="ARBA00004401"/>
    </source>
</evidence>
<evidence type="ECO:0000256" key="4">
    <source>
        <dbReference type="SAM" id="Phobius"/>
    </source>
</evidence>
<reference evidence="6" key="1">
    <citation type="submission" date="2021-05" db="EMBL/GenBank/DDBJ databases">
        <authorList>
            <person name="Alioto T."/>
            <person name="Alioto T."/>
            <person name="Gomez Garrido J."/>
        </authorList>
    </citation>
    <scope>NUCLEOTIDE SEQUENCE</scope>
</reference>
<dbReference type="InterPro" id="IPR000718">
    <property type="entry name" value="Peptidase_M13"/>
</dbReference>
<dbReference type="GO" id="GO:0004222">
    <property type="term" value="F:metalloendopeptidase activity"/>
    <property type="evidence" value="ECO:0007669"/>
    <property type="project" value="InterPro"/>
</dbReference>
<organism evidence="6">
    <name type="scientific">Culex pipiens</name>
    <name type="common">House mosquito</name>
    <dbReference type="NCBI Taxonomy" id="7175"/>
    <lineage>
        <taxon>Eukaryota</taxon>
        <taxon>Metazoa</taxon>
        <taxon>Ecdysozoa</taxon>
        <taxon>Arthropoda</taxon>
        <taxon>Hexapoda</taxon>
        <taxon>Insecta</taxon>
        <taxon>Pterygota</taxon>
        <taxon>Neoptera</taxon>
        <taxon>Endopterygota</taxon>
        <taxon>Diptera</taxon>
        <taxon>Nematocera</taxon>
        <taxon>Culicoidea</taxon>
        <taxon>Culicidae</taxon>
        <taxon>Culicinae</taxon>
        <taxon>Culicini</taxon>
        <taxon>Culex</taxon>
        <taxon>Culex</taxon>
    </lineage>
</organism>
<dbReference type="PANTHER" id="PTHR11733">
    <property type="entry name" value="ZINC METALLOPROTEASE FAMILY M13 NEPRILYSIN-RELATED"/>
    <property type="match status" value="1"/>
</dbReference>
<comment type="similarity">
    <text evidence="2">Belongs to the peptidase M13 family.</text>
</comment>
<evidence type="ECO:0000259" key="5">
    <source>
        <dbReference type="Pfam" id="PF05649"/>
    </source>
</evidence>
<protein>
    <submittedName>
        <fullName evidence="6">Membrane metallo-endopeptidase-like 1</fullName>
    </submittedName>
</protein>
<dbReference type="InterPro" id="IPR042089">
    <property type="entry name" value="Peptidase_M13_dom_2"/>
</dbReference>
<dbReference type="PROSITE" id="PS51885">
    <property type="entry name" value="NEPRILYSIN"/>
    <property type="match status" value="1"/>
</dbReference>
<feature type="transmembrane region" description="Helical" evidence="4">
    <location>
        <begin position="25"/>
        <end position="49"/>
    </location>
</feature>
<feature type="region of interest" description="Disordered" evidence="3">
    <location>
        <begin position="55"/>
        <end position="74"/>
    </location>
</feature>
<evidence type="ECO:0000256" key="2">
    <source>
        <dbReference type="ARBA" id="ARBA00007357"/>
    </source>
</evidence>
<dbReference type="Pfam" id="PF05649">
    <property type="entry name" value="Peptidase_M13_N"/>
    <property type="match status" value="1"/>
</dbReference>
<comment type="subcellular location">
    <subcellularLocation>
        <location evidence="1">Cell membrane</location>
        <topology evidence="1">Single-pass type II membrane protein</topology>
    </subcellularLocation>
</comment>
<evidence type="ECO:0000256" key="3">
    <source>
        <dbReference type="SAM" id="MobiDB-lite"/>
    </source>
</evidence>
<dbReference type="AlphaFoldDB" id="A0A8D8B9L1"/>